<keyword evidence="2" id="KW-0804">Transcription</keyword>
<dbReference type="Pfam" id="PF25583">
    <property type="entry name" value="WCX"/>
    <property type="match status" value="1"/>
</dbReference>
<dbReference type="Pfam" id="PF13280">
    <property type="entry name" value="WYL"/>
    <property type="match status" value="1"/>
</dbReference>
<dbReference type="GO" id="GO:0003700">
    <property type="term" value="F:DNA-binding transcription factor activity"/>
    <property type="evidence" value="ECO:0007669"/>
    <property type="project" value="InterPro"/>
</dbReference>
<gene>
    <name evidence="4" type="ORF">BCR25_05285</name>
</gene>
<evidence type="ECO:0000313" key="5">
    <source>
        <dbReference type="Proteomes" id="UP000095094"/>
    </source>
</evidence>
<dbReference type="PIRSF" id="PIRSF016838">
    <property type="entry name" value="PafC"/>
    <property type="match status" value="1"/>
</dbReference>
<evidence type="ECO:0000259" key="3">
    <source>
        <dbReference type="PROSITE" id="PS51000"/>
    </source>
</evidence>
<keyword evidence="5" id="KW-1185">Reference proteome</keyword>
<dbReference type="SUPFAM" id="SSF46785">
    <property type="entry name" value="Winged helix' DNA-binding domain"/>
    <property type="match status" value="1"/>
</dbReference>
<dbReference type="InterPro" id="IPR026881">
    <property type="entry name" value="WYL_dom"/>
</dbReference>
<feature type="domain" description="HTH deoR-type" evidence="3">
    <location>
        <begin position="2"/>
        <end position="60"/>
    </location>
</feature>
<accession>A0A1E5GJL0</accession>
<dbReference type="InterPro" id="IPR028349">
    <property type="entry name" value="PafC-like"/>
</dbReference>
<dbReference type="PANTHER" id="PTHR34580:SF1">
    <property type="entry name" value="PROTEIN PAFC"/>
    <property type="match status" value="1"/>
</dbReference>
<reference evidence="5" key="1">
    <citation type="submission" date="2016-09" db="EMBL/GenBank/DDBJ databases">
        <authorList>
            <person name="Gulvik C.A."/>
        </authorList>
    </citation>
    <scope>NUCLEOTIDE SEQUENCE [LARGE SCALE GENOMIC DNA]</scope>
    <source>
        <strain evidence="5">LMG 8895</strain>
    </source>
</reference>
<dbReference type="Gene3D" id="1.10.10.10">
    <property type="entry name" value="Winged helix-like DNA-binding domain superfamily/Winged helix DNA-binding domain"/>
    <property type="match status" value="1"/>
</dbReference>
<dbReference type="InterPro" id="IPR001034">
    <property type="entry name" value="DeoR_HTH"/>
</dbReference>
<dbReference type="EMBL" id="MIJY01000023">
    <property type="protein sequence ID" value="OEG12906.1"/>
    <property type="molecule type" value="Genomic_DNA"/>
</dbReference>
<evidence type="ECO:0000313" key="4">
    <source>
        <dbReference type="EMBL" id="OEG12906.1"/>
    </source>
</evidence>
<dbReference type="InterPro" id="IPR057727">
    <property type="entry name" value="WCX_dom"/>
</dbReference>
<comment type="caution">
    <text evidence="4">The sequence shown here is derived from an EMBL/GenBank/DDBJ whole genome shotgun (WGS) entry which is preliminary data.</text>
</comment>
<dbReference type="InterPro" id="IPR051534">
    <property type="entry name" value="CBASS_pafABC_assoc_protein"/>
</dbReference>
<organism evidence="4 5">
    <name type="scientific">Enterococcus termitis</name>
    <dbReference type="NCBI Taxonomy" id="332950"/>
    <lineage>
        <taxon>Bacteria</taxon>
        <taxon>Bacillati</taxon>
        <taxon>Bacillota</taxon>
        <taxon>Bacilli</taxon>
        <taxon>Lactobacillales</taxon>
        <taxon>Enterococcaceae</taxon>
        <taxon>Enterococcus</taxon>
    </lineage>
</organism>
<dbReference type="OrthoDB" id="9815009at2"/>
<name>A0A1E5GJL0_9ENTE</name>
<evidence type="ECO:0000256" key="1">
    <source>
        <dbReference type="ARBA" id="ARBA00023015"/>
    </source>
</evidence>
<sequence>MKLNRMFEIVYLLLERKKLTTNELADYFEVSKRTILRDIEALSIAGIPIYTTKGKGGGISLLDNYVLDKTLISTEEQNQILFALQSLAATHHLDATAILSKLQTLFRKSDTSWIEVDFARWGKANFDNHTFDLLKNAILAENVISFTYANSYGQTSSKTVYPLKLLFKSKSWYIQAFCISNQDYRTYKLNRISHIEILDEFFSRSSYTVPTIGQETSPVQVHLSLLFSKESAFRAYDEFDISEIQKQDDGSLLVTTELPEDDWLYSFLLSLGASVRVVSPLHVEKKLINYIEEMKKKYFDL</sequence>
<dbReference type="InterPro" id="IPR013196">
    <property type="entry name" value="HTH_11"/>
</dbReference>
<dbReference type="InterPro" id="IPR036388">
    <property type="entry name" value="WH-like_DNA-bd_sf"/>
</dbReference>
<dbReference type="InterPro" id="IPR036390">
    <property type="entry name" value="WH_DNA-bd_sf"/>
</dbReference>
<keyword evidence="1" id="KW-0805">Transcription regulation</keyword>
<dbReference type="RefSeq" id="WP_069663606.1">
    <property type="nucleotide sequence ID" value="NZ_JXLF01000003.1"/>
</dbReference>
<dbReference type="PROSITE" id="PS51000">
    <property type="entry name" value="HTH_DEOR_2"/>
    <property type="match status" value="1"/>
</dbReference>
<dbReference type="SMART" id="SM00420">
    <property type="entry name" value="HTH_DEOR"/>
    <property type="match status" value="1"/>
</dbReference>
<dbReference type="Pfam" id="PF08279">
    <property type="entry name" value="HTH_11"/>
    <property type="match status" value="1"/>
</dbReference>
<dbReference type="Proteomes" id="UP000095094">
    <property type="component" value="Unassembled WGS sequence"/>
</dbReference>
<dbReference type="AlphaFoldDB" id="A0A1E5GJL0"/>
<dbReference type="PANTHER" id="PTHR34580">
    <property type="match status" value="1"/>
</dbReference>
<evidence type="ECO:0000256" key="2">
    <source>
        <dbReference type="ARBA" id="ARBA00023163"/>
    </source>
</evidence>
<dbReference type="PROSITE" id="PS52050">
    <property type="entry name" value="WYL"/>
    <property type="match status" value="1"/>
</dbReference>
<proteinExistence type="predicted"/>
<protein>
    <submittedName>
        <fullName evidence="4">Transcriptional regulator</fullName>
    </submittedName>
</protein>